<evidence type="ECO:0000313" key="2">
    <source>
        <dbReference type="Proteomes" id="UP001500235"/>
    </source>
</evidence>
<accession>A0ABP7T4J2</accession>
<gene>
    <name evidence="1" type="ORF">GCM10022280_21850</name>
</gene>
<name>A0ABP7T4J2_9SPHN</name>
<comment type="caution">
    <text evidence="1">The sequence shown here is derived from an EMBL/GenBank/DDBJ whole genome shotgun (WGS) entry which is preliminary data.</text>
</comment>
<dbReference type="EMBL" id="BAABBQ010000001">
    <property type="protein sequence ID" value="GAA4020955.1"/>
    <property type="molecule type" value="Genomic_DNA"/>
</dbReference>
<keyword evidence="2" id="KW-1185">Reference proteome</keyword>
<protein>
    <submittedName>
        <fullName evidence="1">Uncharacterized protein</fullName>
    </submittedName>
</protein>
<proteinExistence type="predicted"/>
<evidence type="ECO:0000313" key="1">
    <source>
        <dbReference type="EMBL" id="GAA4020955.1"/>
    </source>
</evidence>
<sequence length="328" mass="35686">MRFLRLPSHEGLTRQLRDTIEQFRSSIDLDGPNSSHLGRQTLSTQDAAARLGYSTKGVADLRRQGALGTVFALHEGRAAPRYDAAEIDELAEIIVCRVSLESAAWKLGISHHGVEQLIAMQMLQTHGDCFCIPRYGAPQIAGPVLDDLIARIGSSSRSSLASEPITLRTAVGSIGGRAKPWGPIFKALLDGALPFKLDHCTGALTEQILVDHTCIRFLRSFFFEVSNYEGAKFSNVMSRRDAGEVLNLSPKSSTPLLKGMASVRGDSKAVDFPEIVRLSRIHISSREIALRLGIAPKTAFALAKEMMVPLLGPAGWCREAAERQLGLT</sequence>
<dbReference type="Proteomes" id="UP001500235">
    <property type="component" value="Unassembled WGS sequence"/>
</dbReference>
<reference evidence="2" key="1">
    <citation type="journal article" date="2019" name="Int. J. Syst. Evol. Microbiol.">
        <title>The Global Catalogue of Microorganisms (GCM) 10K type strain sequencing project: providing services to taxonomists for standard genome sequencing and annotation.</title>
        <authorList>
            <consortium name="The Broad Institute Genomics Platform"/>
            <consortium name="The Broad Institute Genome Sequencing Center for Infectious Disease"/>
            <person name="Wu L."/>
            <person name="Ma J."/>
        </authorList>
    </citation>
    <scope>NUCLEOTIDE SEQUENCE [LARGE SCALE GENOMIC DNA]</scope>
    <source>
        <strain evidence="2">JCM 17563</strain>
    </source>
</reference>
<organism evidence="1 2">
    <name type="scientific">Sphingomonas swuensis</name>
    <dbReference type="NCBI Taxonomy" id="977800"/>
    <lineage>
        <taxon>Bacteria</taxon>
        <taxon>Pseudomonadati</taxon>
        <taxon>Pseudomonadota</taxon>
        <taxon>Alphaproteobacteria</taxon>
        <taxon>Sphingomonadales</taxon>
        <taxon>Sphingomonadaceae</taxon>
        <taxon>Sphingomonas</taxon>
    </lineage>
</organism>